<evidence type="ECO:0000256" key="5">
    <source>
        <dbReference type="ARBA" id="ARBA00023239"/>
    </source>
</evidence>
<sequence length="338" mass="34908">MTELTHLDDDGRARMVDVGHKAVTARTAVAHGRLETTAEVVALVRAEGLPKADVLATARLAGISAAKHTWELVPLCHQIPLSGVNVSFELEETSVRIEATARTKAPTGVEMEALTAVAVAGLTLHDMVKAIDPAAVLGEIRLVEKTGGKHGRWTRPGVAGDEEPGPGAAEEAESTRVTGDPRRAVVVVASTSGARGEREDTTGPVIVGWLAERGFDVEGPVVVADAEVAEVLAAHVAGEPHVVVTTGGTGISGTDRTPEATRAVLTEELPGVAEEIRRRGTAATPTAVLSRALVGLAGRTLVANLPGSPGGVRDGLSVLDEVLEHVLDQVRGGGRHDG</sequence>
<evidence type="ECO:0000313" key="10">
    <source>
        <dbReference type="Proteomes" id="UP000602087"/>
    </source>
</evidence>
<comment type="function">
    <text evidence="6">Catalyzes the conversion of (8S)-3',8-cyclo-7,8-dihydroguanosine 5'-triphosphate to cyclic pyranopterin monophosphate (cPMP).</text>
</comment>
<evidence type="ECO:0000256" key="6">
    <source>
        <dbReference type="HAMAP-Rule" id="MF_01224"/>
    </source>
</evidence>
<dbReference type="NCBIfam" id="NF002947">
    <property type="entry name" value="PRK03604.1"/>
    <property type="match status" value="1"/>
</dbReference>
<dbReference type="NCBIfam" id="NF006870">
    <property type="entry name" value="PRK09364.1"/>
    <property type="match status" value="1"/>
</dbReference>
<dbReference type="GO" id="GO:0006777">
    <property type="term" value="P:Mo-molybdopterin cofactor biosynthetic process"/>
    <property type="evidence" value="ECO:0007669"/>
    <property type="project" value="UniProtKB-UniRule"/>
</dbReference>
<dbReference type="CDD" id="cd01420">
    <property type="entry name" value="MoaC_PE"/>
    <property type="match status" value="1"/>
</dbReference>
<feature type="binding site" evidence="6">
    <location>
        <begin position="111"/>
        <end position="112"/>
    </location>
    <ligand>
        <name>substrate</name>
    </ligand>
</feature>
<comment type="catalytic activity">
    <reaction evidence="1 6">
        <text>(8S)-3',8-cyclo-7,8-dihydroguanosine 5'-triphosphate = cyclic pyranopterin phosphate + diphosphate</text>
        <dbReference type="Rhea" id="RHEA:49580"/>
        <dbReference type="ChEBI" id="CHEBI:33019"/>
        <dbReference type="ChEBI" id="CHEBI:59648"/>
        <dbReference type="ChEBI" id="CHEBI:131766"/>
        <dbReference type="EC" id="4.6.1.17"/>
    </reaction>
</comment>
<dbReference type="InterPro" id="IPR036522">
    <property type="entry name" value="MoaC_sf"/>
</dbReference>
<feature type="active site" evidence="6">
    <location>
        <position position="126"/>
    </location>
</feature>
<dbReference type="HAMAP" id="MF_01224_B">
    <property type="entry name" value="MoaC_B"/>
    <property type="match status" value="1"/>
</dbReference>
<dbReference type="RefSeq" id="WP_198733781.1">
    <property type="nucleotide sequence ID" value="NZ_JAEINH010000006.1"/>
</dbReference>
<dbReference type="SMART" id="SM00852">
    <property type="entry name" value="MoCF_biosynth"/>
    <property type="match status" value="1"/>
</dbReference>
<dbReference type="InterPro" id="IPR051920">
    <property type="entry name" value="MPT_Adenylyltrnsfr/MoaC-Rel"/>
</dbReference>
<keyword evidence="10" id="KW-1185">Reference proteome</keyword>
<proteinExistence type="inferred from homology"/>
<dbReference type="EC" id="4.6.1.17" evidence="3 6"/>
<dbReference type="Proteomes" id="UP000602087">
    <property type="component" value="Unassembled WGS sequence"/>
</dbReference>
<dbReference type="SUPFAM" id="SSF53218">
    <property type="entry name" value="Molybdenum cofactor biosynthesis proteins"/>
    <property type="match status" value="1"/>
</dbReference>
<accession>A0A934I445</accession>
<dbReference type="InterPro" id="IPR008284">
    <property type="entry name" value="MoCF_biosynth_CS"/>
</dbReference>
<reference evidence="9" key="1">
    <citation type="submission" date="2020-12" db="EMBL/GenBank/DDBJ databases">
        <title>Sanguibacter suaedae sp. nov., isolated from Suaeda aralocaspica.</title>
        <authorList>
            <person name="Ma Q."/>
        </authorList>
    </citation>
    <scope>NUCLEOTIDE SEQUENCE</scope>
    <source>
        <strain evidence="9">YZGR15</strain>
    </source>
</reference>
<comment type="pathway">
    <text evidence="2 6">Cofactor biosynthesis; molybdopterin biosynthesis.</text>
</comment>
<dbReference type="NCBIfam" id="TIGR00581">
    <property type="entry name" value="moaC"/>
    <property type="match status" value="1"/>
</dbReference>
<dbReference type="CDD" id="cd00886">
    <property type="entry name" value="MogA_MoaB"/>
    <property type="match status" value="1"/>
</dbReference>
<dbReference type="InterPro" id="IPR012247">
    <property type="entry name" value="MoaC_MogA"/>
</dbReference>
<dbReference type="InterPro" id="IPR023045">
    <property type="entry name" value="MoaC"/>
</dbReference>
<evidence type="ECO:0000256" key="2">
    <source>
        <dbReference type="ARBA" id="ARBA00005046"/>
    </source>
</evidence>
<dbReference type="InterPro" id="IPR001453">
    <property type="entry name" value="MoaB/Mog_dom"/>
</dbReference>
<dbReference type="PANTHER" id="PTHR43764:SF1">
    <property type="entry name" value="MOLYBDOPTERIN MOLYBDOTRANSFERASE"/>
    <property type="match status" value="1"/>
</dbReference>
<dbReference type="InterPro" id="IPR036425">
    <property type="entry name" value="MoaB/Mog-like_dom_sf"/>
</dbReference>
<dbReference type="InterPro" id="IPR002820">
    <property type="entry name" value="Mopterin_CF_biosynth-C_dom"/>
</dbReference>
<evidence type="ECO:0000256" key="1">
    <source>
        <dbReference type="ARBA" id="ARBA00001637"/>
    </source>
</evidence>
<dbReference type="AlphaFoldDB" id="A0A934I445"/>
<evidence type="ECO:0000313" key="9">
    <source>
        <dbReference type="EMBL" id="MBI9115234.1"/>
    </source>
</evidence>
<feature type="domain" description="MoaB/Mog" evidence="8">
    <location>
        <begin position="185"/>
        <end position="326"/>
    </location>
</feature>
<dbReference type="Pfam" id="PF01967">
    <property type="entry name" value="MoaC"/>
    <property type="match status" value="1"/>
</dbReference>
<dbReference type="SUPFAM" id="SSF55040">
    <property type="entry name" value="Molybdenum cofactor biosynthesis protein C, MoaC"/>
    <property type="match status" value="1"/>
</dbReference>
<name>A0A934I445_9MICO</name>
<comment type="similarity">
    <text evidence="6">Belongs to the MoaC family.</text>
</comment>
<dbReference type="PROSITE" id="PS01078">
    <property type="entry name" value="MOCF_BIOSYNTHESIS_1"/>
    <property type="match status" value="1"/>
</dbReference>
<evidence type="ECO:0000259" key="8">
    <source>
        <dbReference type="SMART" id="SM00852"/>
    </source>
</evidence>
<comment type="caution">
    <text evidence="9">The sequence shown here is derived from an EMBL/GenBank/DDBJ whole genome shotgun (WGS) entry which is preliminary data.</text>
</comment>
<dbReference type="Pfam" id="PF00994">
    <property type="entry name" value="MoCF_biosynth"/>
    <property type="match status" value="1"/>
</dbReference>
<protein>
    <recommendedName>
        <fullName evidence="3 6">Cyclic pyranopterin monophosphate synthase</fullName>
        <ecNumber evidence="3 6">4.6.1.17</ecNumber>
    </recommendedName>
    <alternativeName>
        <fullName evidence="6">Molybdenum cofactor biosynthesis protein C</fullName>
    </alternativeName>
</protein>
<feature type="region of interest" description="Disordered" evidence="7">
    <location>
        <begin position="148"/>
        <end position="177"/>
    </location>
</feature>
<keyword evidence="5 6" id="KW-0456">Lyase</keyword>
<evidence type="ECO:0000256" key="7">
    <source>
        <dbReference type="SAM" id="MobiDB-lite"/>
    </source>
</evidence>
<comment type="subunit">
    <text evidence="6">Homohexamer; trimer of dimers.</text>
</comment>
<gene>
    <name evidence="6" type="primary">moaC</name>
    <name evidence="9" type="ORF">JAV76_09455</name>
</gene>
<dbReference type="EMBL" id="JAEINH010000006">
    <property type="protein sequence ID" value="MBI9115234.1"/>
    <property type="molecule type" value="Genomic_DNA"/>
</dbReference>
<dbReference type="InterPro" id="IPR047594">
    <property type="entry name" value="MoaC_bact/euk"/>
</dbReference>
<feature type="binding site" evidence="6">
    <location>
        <begin position="75"/>
        <end position="77"/>
    </location>
    <ligand>
        <name>substrate</name>
    </ligand>
</feature>
<evidence type="ECO:0000256" key="4">
    <source>
        <dbReference type="ARBA" id="ARBA00023150"/>
    </source>
</evidence>
<dbReference type="PIRSF" id="PIRSF036594">
    <property type="entry name" value="MoaC_MogA"/>
    <property type="match status" value="1"/>
</dbReference>
<dbReference type="Gene3D" id="3.30.70.640">
    <property type="entry name" value="Molybdopterin cofactor biosynthesis C (MoaC) domain"/>
    <property type="match status" value="1"/>
</dbReference>
<organism evidence="9 10">
    <name type="scientific">Sanguibacter suaedae</name>
    <dbReference type="NCBI Taxonomy" id="2795737"/>
    <lineage>
        <taxon>Bacteria</taxon>
        <taxon>Bacillati</taxon>
        <taxon>Actinomycetota</taxon>
        <taxon>Actinomycetes</taxon>
        <taxon>Micrococcales</taxon>
        <taxon>Sanguibacteraceae</taxon>
        <taxon>Sanguibacter</taxon>
    </lineage>
</organism>
<evidence type="ECO:0000256" key="3">
    <source>
        <dbReference type="ARBA" id="ARBA00012575"/>
    </source>
</evidence>
<dbReference type="GO" id="GO:0061799">
    <property type="term" value="F:cyclic pyranopterin monophosphate synthase activity"/>
    <property type="evidence" value="ECO:0007669"/>
    <property type="project" value="UniProtKB-UniRule"/>
</dbReference>
<keyword evidence="4 6" id="KW-0501">Molybdenum cofactor biosynthesis</keyword>
<dbReference type="PANTHER" id="PTHR43764">
    <property type="entry name" value="MOLYBDENUM COFACTOR BIOSYNTHESIS"/>
    <property type="match status" value="1"/>
</dbReference>
<dbReference type="Gene3D" id="3.40.980.10">
    <property type="entry name" value="MoaB/Mog-like domain"/>
    <property type="match status" value="1"/>
</dbReference>